<dbReference type="InterPro" id="IPR036390">
    <property type="entry name" value="WH_DNA-bd_sf"/>
</dbReference>
<dbReference type="Proteomes" id="UP000070544">
    <property type="component" value="Unassembled WGS sequence"/>
</dbReference>
<comment type="similarity">
    <text evidence="1">Belongs to the proteasome subunit S3 family.</text>
</comment>
<dbReference type="FunFam" id="1.25.40.570:FF:000009">
    <property type="entry name" value="26S proteasome non-ATPase regulatory subunit 3"/>
    <property type="match status" value="1"/>
</dbReference>
<dbReference type="InterPro" id="IPR000717">
    <property type="entry name" value="PCI_dom"/>
</dbReference>
<dbReference type="GO" id="GO:0043161">
    <property type="term" value="P:proteasome-mediated ubiquitin-dependent protein catabolic process"/>
    <property type="evidence" value="ECO:0007669"/>
    <property type="project" value="EnsemblFungi"/>
</dbReference>
<dbReference type="GO" id="GO:0042176">
    <property type="term" value="P:regulation of protein catabolic process"/>
    <property type="evidence" value="ECO:0007669"/>
    <property type="project" value="InterPro"/>
</dbReference>
<dbReference type="PANTHER" id="PTHR10758:SF2">
    <property type="entry name" value="26S PROTEASOME NON-ATPASE REGULATORY SUBUNIT 3"/>
    <property type="match status" value="1"/>
</dbReference>
<dbReference type="Gene3D" id="1.25.40.570">
    <property type="match status" value="1"/>
</dbReference>
<evidence type="ECO:0000313" key="6">
    <source>
        <dbReference type="EMBL" id="KXS19386.1"/>
    </source>
</evidence>
<evidence type="ECO:0000259" key="5">
    <source>
        <dbReference type="PROSITE" id="PS50250"/>
    </source>
</evidence>
<protein>
    <recommendedName>
        <fullName evidence="3">26S proteasome regulatory subunit RPN3</fullName>
    </recommendedName>
</protein>
<dbReference type="SUPFAM" id="SSF46785">
    <property type="entry name" value="Winged helix' DNA-binding domain"/>
    <property type="match status" value="1"/>
</dbReference>
<gene>
    <name evidence="6" type="ORF">M427DRAFT_52825</name>
</gene>
<sequence>MKSTPVPAKEPSKKVDDTDVDMKSAEDVKPEKTEAEKEAEAASLVVADIKQNVLLLEKAVSTVETRFTTRVLRNTANFRRKLTGDILRAALESNLKDPADAQALSSLLAYLPPPSKSVPSTMEIDTINGTSPSVDGVVSKEGKESPKQALPEAEVYLALLVALFLHDHKSYDKGLNLTKDYVDRVSHFNRRTLDQISARIYFYYARFHELKDKLADVRPTLLAAQRTATLRRDDDCQATLVNLLLRNFLHYNLYDQAEKLVSKTTFPETASNNQIARYMYYLGRVRAINLDYTSAKSHLQQAIRKGPTGPSTAGFLQAASKLLVCVQLLMGEIPERSAFGGDLLRRSLAPYLQVAQAVRIGDLGKFNETLQKYGKVFKADRTFTLILRVRHNVIKTGIRMISLSYSRISLKDICLKLQLDSEEDAEYIVAKAIRDGVIDATLDHEKGFMKSRESVDLYSTNEPQSAFDNRIAFCLALHNEAVKAMRFPGDTYRKELGKLEEMAKEERKLVKEIEDGEMDADDGMDGDF</sequence>
<dbReference type="AlphaFoldDB" id="A0A139ARK5"/>
<dbReference type="InterPro" id="IPR013586">
    <property type="entry name" value="PSMD3_C"/>
</dbReference>
<dbReference type="STRING" id="1344416.A0A139ARK5"/>
<dbReference type="Pfam" id="PF25573">
    <property type="entry name" value="TPR_PSMD3_N"/>
    <property type="match status" value="1"/>
</dbReference>
<dbReference type="Pfam" id="PF01399">
    <property type="entry name" value="PCI"/>
    <property type="match status" value="1"/>
</dbReference>
<evidence type="ECO:0000256" key="4">
    <source>
        <dbReference type="SAM" id="MobiDB-lite"/>
    </source>
</evidence>
<dbReference type="SMART" id="SM00753">
    <property type="entry name" value="PAM"/>
    <property type="match status" value="1"/>
</dbReference>
<evidence type="ECO:0000313" key="7">
    <source>
        <dbReference type="Proteomes" id="UP000070544"/>
    </source>
</evidence>
<dbReference type="Pfam" id="PF08375">
    <property type="entry name" value="Rpn3_C"/>
    <property type="match status" value="1"/>
</dbReference>
<keyword evidence="2" id="KW-0647">Proteasome</keyword>
<accession>A0A139ARK5</accession>
<feature type="region of interest" description="Disordered" evidence="4">
    <location>
        <begin position="1"/>
        <end position="36"/>
    </location>
</feature>
<proteinExistence type="inferred from homology"/>
<dbReference type="GO" id="GO:0008541">
    <property type="term" value="C:proteasome regulatory particle, lid subcomplex"/>
    <property type="evidence" value="ECO:0007669"/>
    <property type="project" value="EnsemblFungi"/>
</dbReference>
<organism evidence="6 7">
    <name type="scientific">Gonapodya prolifera (strain JEL478)</name>
    <name type="common">Monoblepharis prolifera</name>
    <dbReference type="NCBI Taxonomy" id="1344416"/>
    <lineage>
        <taxon>Eukaryota</taxon>
        <taxon>Fungi</taxon>
        <taxon>Fungi incertae sedis</taxon>
        <taxon>Chytridiomycota</taxon>
        <taxon>Chytridiomycota incertae sedis</taxon>
        <taxon>Monoblepharidomycetes</taxon>
        <taxon>Monoblepharidales</taxon>
        <taxon>Gonapodyaceae</taxon>
        <taxon>Gonapodya</taxon>
    </lineage>
</organism>
<dbReference type="GO" id="GO:0030234">
    <property type="term" value="F:enzyme regulator activity"/>
    <property type="evidence" value="ECO:0007669"/>
    <property type="project" value="InterPro"/>
</dbReference>
<evidence type="ECO:0000256" key="3">
    <source>
        <dbReference type="ARBA" id="ARBA00075103"/>
    </source>
</evidence>
<dbReference type="InterPro" id="IPR050756">
    <property type="entry name" value="CSN3"/>
</dbReference>
<dbReference type="SMART" id="SM00088">
    <property type="entry name" value="PINT"/>
    <property type="match status" value="1"/>
</dbReference>
<feature type="compositionally biased region" description="Basic and acidic residues" evidence="4">
    <location>
        <begin position="10"/>
        <end position="36"/>
    </location>
</feature>
<name>A0A139ARK5_GONPJ</name>
<evidence type="ECO:0000256" key="1">
    <source>
        <dbReference type="ARBA" id="ARBA00007912"/>
    </source>
</evidence>
<dbReference type="PROSITE" id="PS50250">
    <property type="entry name" value="PCI"/>
    <property type="match status" value="1"/>
</dbReference>
<dbReference type="OMA" id="AKVYFYF"/>
<dbReference type="PANTHER" id="PTHR10758">
    <property type="entry name" value="26S PROTEASOME NON-ATPASE REGULATORY SUBUNIT 3/COP9 SIGNALOSOME COMPLEX SUBUNIT 3"/>
    <property type="match status" value="1"/>
</dbReference>
<feature type="domain" description="PCI" evidence="5">
    <location>
        <begin position="276"/>
        <end position="456"/>
    </location>
</feature>
<evidence type="ECO:0000256" key="2">
    <source>
        <dbReference type="ARBA" id="ARBA00022942"/>
    </source>
</evidence>
<keyword evidence="7" id="KW-1185">Reference proteome</keyword>
<reference evidence="6 7" key="1">
    <citation type="journal article" date="2015" name="Genome Biol. Evol.">
        <title>Phylogenomic analyses indicate that early fungi evolved digesting cell walls of algal ancestors of land plants.</title>
        <authorList>
            <person name="Chang Y."/>
            <person name="Wang S."/>
            <person name="Sekimoto S."/>
            <person name="Aerts A.L."/>
            <person name="Choi C."/>
            <person name="Clum A."/>
            <person name="LaButti K.M."/>
            <person name="Lindquist E.A."/>
            <person name="Yee Ngan C."/>
            <person name="Ohm R.A."/>
            <person name="Salamov A.A."/>
            <person name="Grigoriev I.V."/>
            <person name="Spatafora J.W."/>
            <person name="Berbee M.L."/>
        </authorList>
    </citation>
    <scope>NUCLEOTIDE SEQUENCE [LARGE SCALE GENOMIC DNA]</scope>
    <source>
        <strain evidence="6 7">JEL478</strain>
    </source>
</reference>
<dbReference type="EMBL" id="KQ965738">
    <property type="protein sequence ID" value="KXS19386.1"/>
    <property type="molecule type" value="Genomic_DNA"/>
</dbReference>
<dbReference type="InterPro" id="IPR057985">
    <property type="entry name" value="TPR_PSMD3_N"/>
</dbReference>
<dbReference type="OrthoDB" id="1713558at2759"/>